<keyword evidence="3" id="KW-0812">Transmembrane</keyword>
<feature type="chain" id="PRO_5039638687" description="DUF4349 domain-containing protein" evidence="4">
    <location>
        <begin position="30"/>
        <end position="372"/>
    </location>
</feature>
<feature type="domain" description="DUF4349" evidence="5">
    <location>
        <begin position="109"/>
        <end position="320"/>
    </location>
</feature>
<evidence type="ECO:0000259" key="5">
    <source>
        <dbReference type="Pfam" id="PF14257"/>
    </source>
</evidence>
<dbReference type="Pfam" id="PF14257">
    <property type="entry name" value="DUF4349"/>
    <property type="match status" value="1"/>
</dbReference>
<keyword evidence="7" id="KW-1185">Reference proteome</keyword>
<organism evidence="6 7">
    <name type="scientific">Oribacterium asaccharolyticum ACB7</name>
    <dbReference type="NCBI Taxonomy" id="796944"/>
    <lineage>
        <taxon>Bacteria</taxon>
        <taxon>Bacillati</taxon>
        <taxon>Bacillota</taxon>
        <taxon>Clostridia</taxon>
        <taxon>Lachnospirales</taxon>
        <taxon>Lachnospiraceae</taxon>
        <taxon>Oribacterium</taxon>
    </lineage>
</organism>
<dbReference type="HOGENOM" id="CLU_046535_1_0_9"/>
<dbReference type="AlphaFoldDB" id="G9WRG0"/>
<keyword evidence="4" id="KW-0732">Signal</keyword>
<feature type="compositionally biased region" description="Basic and acidic residues" evidence="2">
    <location>
        <begin position="334"/>
        <end position="372"/>
    </location>
</feature>
<keyword evidence="1" id="KW-0175">Coiled coil</keyword>
<gene>
    <name evidence="6" type="ORF">HMPREF9624_01676</name>
</gene>
<accession>G9WRG0</accession>
<evidence type="ECO:0000256" key="4">
    <source>
        <dbReference type="SAM" id="SignalP"/>
    </source>
</evidence>
<feature type="coiled-coil region" evidence="1">
    <location>
        <begin position="187"/>
        <end position="221"/>
    </location>
</feature>
<evidence type="ECO:0000313" key="7">
    <source>
        <dbReference type="Proteomes" id="UP000003527"/>
    </source>
</evidence>
<feature type="compositionally biased region" description="Basic and acidic residues" evidence="2">
    <location>
        <begin position="56"/>
        <end position="73"/>
    </location>
</feature>
<sequence>MKRKMHSGKLRLGTIALLVTLLFSSCGGAKQMAYEDYLSSESADKSVSGLGASGSAKEETSELSKSAEVKEVYETSADSSGYVENEVPNNPVEATEANVNPAEISEKKIRTVNLSLECKSMEGAEKELKDKVKAQGGYIESEDYSAISQWNDTKRMNFTIRLPKGNVDSFLDFLNGEGRILSKSENLQDVRLQYRDAKNHIKALETEQERILALMEKAETVDQLIALESRLTDIRYQLDSYNSEILDYDNKVDFSTIYLELQESIDGKINQSGNYSFFDRVRDGFFRNLFEIRLFFEDTALFVLVFIPQILLVLLIILLIVFANKKLLNKKKKEKQEKQPERNKAEQEKKEQEKKEESPITEESLQKEKKQE</sequence>
<keyword evidence="3" id="KW-1133">Transmembrane helix</keyword>
<evidence type="ECO:0000256" key="2">
    <source>
        <dbReference type="SAM" id="MobiDB-lite"/>
    </source>
</evidence>
<feature type="transmembrane region" description="Helical" evidence="3">
    <location>
        <begin position="300"/>
        <end position="323"/>
    </location>
</feature>
<comment type="caution">
    <text evidence="6">The sequence shown here is derived from an EMBL/GenBank/DDBJ whole genome shotgun (WGS) entry which is preliminary data.</text>
</comment>
<reference evidence="6 7" key="1">
    <citation type="submission" date="2011-08" db="EMBL/GenBank/DDBJ databases">
        <title>The Genome Sequence of Oribacterium sp. ACB7.</title>
        <authorList>
            <consortium name="The Broad Institute Genome Sequencing Platform"/>
            <person name="Earl A."/>
            <person name="Ward D."/>
            <person name="Feldgarden M."/>
            <person name="Gevers D."/>
            <person name="Sizova M."/>
            <person name="Hazen A."/>
            <person name="Epstein S."/>
            <person name="Young S.K."/>
            <person name="Zeng Q."/>
            <person name="Gargeya S."/>
            <person name="Fitzgerald M."/>
            <person name="Haas B."/>
            <person name="Abouelleil A."/>
            <person name="Alvarado L."/>
            <person name="Arachchi H.M."/>
            <person name="Berlin A."/>
            <person name="Brown A."/>
            <person name="Chapman S.B."/>
            <person name="Chen Z."/>
            <person name="Dunbar C."/>
            <person name="Freedman E."/>
            <person name="Gearin G."/>
            <person name="Gellesch M."/>
            <person name="Goldberg J."/>
            <person name="Griggs A."/>
            <person name="Gujja S."/>
            <person name="Heiman D."/>
            <person name="Howarth C."/>
            <person name="Larson L."/>
            <person name="Lui A."/>
            <person name="MacDonald P.J.P."/>
            <person name="Montmayeur A."/>
            <person name="Murphy C."/>
            <person name="Neiman D."/>
            <person name="Pearson M."/>
            <person name="Priest M."/>
            <person name="Roberts A."/>
            <person name="Saif S."/>
            <person name="Shea T."/>
            <person name="Shenoy N."/>
            <person name="Sisk P."/>
            <person name="Stolte C."/>
            <person name="Sykes S."/>
            <person name="Wortman J."/>
            <person name="Nusbaum C."/>
            <person name="Birren B."/>
        </authorList>
    </citation>
    <scope>NUCLEOTIDE SEQUENCE [LARGE SCALE GENOMIC DNA]</scope>
    <source>
        <strain evidence="6 7">ACB7</strain>
    </source>
</reference>
<dbReference type="PATRIC" id="fig|796944.3.peg.184"/>
<protein>
    <recommendedName>
        <fullName evidence="5">DUF4349 domain-containing protein</fullName>
    </recommendedName>
</protein>
<feature type="region of interest" description="Disordered" evidence="2">
    <location>
        <begin position="45"/>
        <end position="97"/>
    </location>
</feature>
<evidence type="ECO:0000256" key="3">
    <source>
        <dbReference type="SAM" id="Phobius"/>
    </source>
</evidence>
<dbReference type="EMBL" id="AFZD01000004">
    <property type="protein sequence ID" value="EHL13900.1"/>
    <property type="molecule type" value="Genomic_DNA"/>
</dbReference>
<dbReference type="PROSITE" id="PS51257">
    <property type="entry name" value="PROKAR_LIPOPROTEIN"/>
    <property type="match status" value="1"/>
</dbReference>
<dbReference type="InterPro" id="IPR025645">
    <property type="entry name" value="DUF4349"/>
</dbReference>
<dbReference type="Proteomes" id="UP000003527">
    <property type="component" value="Unassembled WGS sequence"/>
</dbReference>
<proteinExistence type="predicted"/>
<evidence type="ECO:0000256" key="1">
    <source>
        <dbReference type="SAM" id="Coils"/>
    </source>
</evidence>
<keyword evidence="3" id="KW-0472">Membrane</keyword>
<evidence type="ECO:0000313" key="6">
    <source>
        <dbReference type="EMBL" id="EHL13900.1"/>
    </source>
</evidence>
<name>G9WRG0_9FIRM</name>
<feature type="region of interest" description="Disordered" evidence="2">
    <location>
        <begin position="331"/>
        <end position="372"/>
    </location>
</feature>
<feature type="signal peptide" evidence="4">
    <location>
        <begin position="1"/>
        <end position="29"/>
    </location>
</feature>